<dbReference type="EMBL" id="MCOG01000447">
    <property type="protein sequence ID" value="ORY05722.1"/>
    <property type="molecule type" value="Genomic_DNA"/>
</dbReference>
<keyword evidence="5 6" id="KW-0653">Protein transport</keyword>
<reference evidence="9 10" key="1">
    <citation type="submission" date="2016-08" db="EMBL/GenBank/DDBJ databases">
        <title>A Parts List for Fungal Cellulosomes Revealed by Comparative Genomics.</title>
        <authorList>
            <consortium name="DOE Joint Genome Institute"/>
            <person name="Haitjema C.H."/>
            <person name="Gilmore S.P."/>
            <person name="Henske J.K."/>
            <person name="Solomon K.V."/>
            <person name="De Groot R."/>
            <person name="Kuo A."/>
            <person name="Mondo S.J."/>
            <person name="Salamov A.A."/>
            <person name="Labutti K."/>
            <person name="Zhao Z."/>
            <person name="Chiniquy J."/>
            <person name="Barry K."/>
            <person name="Brewer H.M."/>
            <person name="Purvine S.O."/>
            <person name="Wright A.T."/>
            <person name="Boxma B."/>
            <person name="Van Alen T."/>
            <person name="Hackstein J.H."/>
            <person name="Baker S.E."/>
            <person name="Grigoriev I.V."/>
            <person name="O'Malley M.A."/>
        </authorList>
    </citation>
    <scope>NUCLEOTIDE SEQUENCE [LARGE SCALE GENOMIC DNA]</scope>
    <source>
        <strain evidence="9 10">G1</strain>
    </source>
</reference>
<protein>
    <recommendedName>
        <fullName evidence="8">VPS37 C-terminal domain-containing protein</fullName>
    </recommendedName>
</protein>
<dbReference type="AlphaFoldDB" id="A0A1Y1Z5Z9"/>
<dbReference type="InterPro" id="IPR037202">
    <property type="entry name" value="ESCRT_assembly_dom"/>
</dbReference>
<dbReference type="STRING" id="1754190.A0A1Y1Z5Z9"/>
<dbReference type="GO" id="GO:0006612">
    <property type="term" value="P:protein targeting to membrane"/>
    <property type="evidence" value="ECO:0007669"/>
    <property type="project" value="TreeGrafter"/>
</dbReference>
<evidence type="ECO:0000259" key="8">
    <source>
        <dbReference type="PROSITE" id="PS51314"/>
    </source>
</evidence>
<dbReference type="CDD" id="cd11685">
    <property type="entry name" value="UEV_TSG101-like"/>
    <property type="match status" value="1"/>
</dbReference>
<evidence type="ECO:0000256" key="3">
    <source>
        <dbReference type="ARBA" id="ARBA00022448"/>
    </source>
</evidence>
<dbReference type="Pfam" id="PF07200">
    <property type="entry name" value="Mod_r"/>
    <property type="match status" value="1"/>
</dbReference>
<organism evidence="9 10">
    <name type="scientific">Neocallimastix californiae</name>
    <dbReference type="NCBI Taxonomy" id="1754190"/>
    <lineage>
        <taxon>Eukaryota</taxon>
        <taxon>Fungi</taxon>
        <taxon>Fungi incertae sedis</taxon>
        <taxon>Chytridiomycota</taxon>
        <taxon>Chytridiomycota incertae sedis</taxon>
        <taxon>Neocallimastigomycetes</taxon>
        <taxon>Neocallimastigales</taxon>
        <taxon>Neocallimastigaceae</taxon>
        <taxon>Neocallimastix</taxon>
    </lineage>
</organism>
<dbReference type="Proteomes" id="UP000193920">
    <property type="component" value="Unassembled WGS sequence"/>
</dbReference>
<dbReference type="GO" id="GO:0006623">
    <property type="term" value="P:protein targeting to vacuole"/>
    <property type="evidence" value="ECO:0007669"/>
    <property type="project" value="TreeGrafter"/>
</dbReference>
<dbReference type="PROSITE" id="PS51314">
    <property type="entry name" value="VPS37_C"/>
    <property type="match status" value="1"/>
</dbReference>
<dbReference type="InterPro" id="IPR000608">
    <property type="entry name" value="UBC"/>
</dbReference>
<comment type="subcellular location">
    <subcellularLocation>
        <location evidence="1">Endosome</location>
    </subcellularLocation>
</comment>
<feature type="domain" description="VPS37 C-terminal" evidence="8">
    <location>
        <begin position="265"/>
        <end position="351"/>
    </location>
</feature>
<evidence type="ECO:0000313" key="9">
    <source>
        <dbReference type="EMBL" id="ORY05722.1"/>
    </source>
</evidence>
<evidence type="ECO:0000256" key="7">
    <source>
        <dbReference type="SAM" id="Coils"/>
    </source>
</evidence>
<dbReference type="InterPro" id="IPR009851">
    <property type="entry name" value="Mod_r"/>
</dbReference>
<accession>A0A1Y1Z5Z9</accession>
<keyword evidence="4" id="KW-0967">Endosome</keyword>
<feature type="coiled-coil region" evidence="7">
    <location>
        <begin position="233"/>
        <end position="281"/>
    </location>
</feature>
<dbReference type="SUPFAM" id="SSF140111">
    <property type="entry name" value="Endosomal sorting complex assembly domain"/>
    <property type="match status" value="1"/>
</dbReference>
<evidence type="ECO:0000256" key="5">
    <source>
        <dbReference type="ARBA" id="ARBA00022927"/>
    </source>
</evidence>
<gene>
    <name evidence="9" type="ORF">LY90DRAFT_709247</name>
</gene>
<keyword evidence="3 6" id="KW-0813">Transport</keyword>
<dbReference type="Gene3D" id="3.10.110.10">
    <property type="entry name" value="Ubiquitin Conjugating Enzyme"/>
    <property type="match status" value="1"/>
</dbReference>
<dbReference type="InterPro" id="IPR016135">
    <property type="entry name" value="UBQ-conjugating_enzyme/RWD"/>
</dbReference>
<dbReference type="PANTHER" id="PTHR13678:SF2">
    <property type="entry name" value="VACUOLAR PROTEIN SORTING-ASSOCIATED PROTEIN 37A"/>
    <property type="match status" value="1"/>
</dbReference>
<dbReference type="Gene3D" id="1.10.287.660">
    <property type="entry name" value="Helix hairpin bin"/>
    <property type="match status" value="1"/>
</dbReference>
<proteinExistence type="inferred from homology"/>
<dbReference type="PANTHER" id="PTHR13678">
    <property type="entry name" value="VACUOLAR PROTEIN SORTING-ASSOCIATED PROTEIN 37"/>
    <property type="match status" value="1"/>
</dbReference>
<evidence type="ECO:0000256" key="4">
    <source>
        <dbReference type="ARBA" id="ARBA00022753"/>
    </source>
</evidence>
<evidence type="ECO:0000313" key="10">
    <source>
        <dbReference type="Proteomes" id="UP000193920"/>
    </source>
</evidence>
<dbReference type="SUPFAM" id="SSF54495">
    <property type="entry name" value="UBC-like"/>
    <property type="match status" value="1"/>
</dbReference>
<dbReference type="Pfam" id="PF00179">
    <property type="entry name" value="UQ_con"/>
    <property type="match status" value="1"/>
</dbReference>
<comment type="similarity">
    <text evidence="2">Belongs to the VPS37 family.</text>
</comment>
<dbReference type="GO" id="GO:0043162">
    <property type="term" value="P:ubiquitin-dependent protein catabolic process via the multivesicular body sorting pathway"/>
    <property type="evidence" value="ECO:0007669"/>
    <property type="project" value="TreeGrafter"/>
</dbReference>
<dbReference type="GO" id="GO:0000813">
    <property type="term" value="C:ESCRT I complex"/>
    <property type="evidence" value="ECO:0007669"/>
    <property type="project" value="TreeGrafter"/>
</dbReference>
<comment type="caution">
    <text evidence="9">The sequence shown here is derived from an EMBL/GenBank/DDBJ whole genome shotgun (WGS) entry which is preliminary data.</text>
</comment>
<name>A0A1Y1Z5Z9_9FUNG</name>
<keyword evidence="10" id="KW-1185">Reference proteome</keyword>
<evidence type="ECO:0000256" key="6">
    <source>
        <dbReference type="PROSITE-ProRule" id="PRU00646"/>
    </source>
</evidence>
<evidence type="ECO:0000256" key="1">
    <source>
        <dbReference type="ARBA" id="ARBA00004177"/>
    </source>
</evidence>
<sequence>MDTRQQQINVLLKNVLNIQEKYNNIYEVLWYDPNINRTVCLSITLPPQFPVIPPVFRVSPHITHPWVDANGLIVGHKKLGENWNQHVSLANVANEIITELKSNKPSIPPQQSYTGYNSLGRMPSTNPYYYNRPVPPPRPTPSMAMPPYQGYQNLGMNMPPGVPPVPQSYVNNTNSPNNNTNNNSDVDLYDLESLSLDELKEILNNDSKRKEYINGKDKIKEMYNVKEEMSLSNKNLAEKILATKDDFEKLKSDLRQQQTILKEEKEKFESLMNEQNKYIHNYTPSQLHSTLQQATAKADEDSEEIANDFLMGMTNADEFLKKYRKSRKLYHLRAEKMELFSTNQNTLFIKK</sequence>
<evidence type="ECO:0000256" key="2">
    <source>
        <dbReference type="ARBA" id="ARBA00007617"/>
    </source>
</evidence>
<dbReference type="InterPro" id="IPR029012">
    <property type="entry name" value="Helix_hairpin_bin_sf"/>
</dbReference>
<dbReference type="OrthoDB" id="10260857at2759"/>
<keyword evidence="7" id="KW-0175">Coiled coil</keyword>